<proteinExistence type="predicted"/>
<organism evidence="1 2">
    <name type="scientific">Haemophilus parahaemolyticus HK385</name>
    <dbReference type="NCBI Taxonomy" id="1095744"/>
    <lineage>
        <taxon>Bacteria</taxon>
        <taxon>Pseudomonadati</taxon>
        <taxon>Pseudomonadota</taxon>
        <taxon>Gammaproteobacteria</taxon>
        <taxon>Pasteurellales</taxon>
        <taxon>Pasteurellaceae</taxon>
        <taxon>Haemophilus</taxon>
    </lineage>
</organism>
<sequence>MLHLFKSVKQALLTKYTEDISMFTYLFKGIARRDLGNM</sequence>
<dbReference type="Proteomes" id="UP000003016">
    <property type="component" value="Unassembled WGS sequence"/>
</dbReference>
<reference evidence="1 2" key="1">
    <citation type="submission" date="2012-02" db="EMBL/GenBank/DDBJ databases">
        <authorList>
            <person name="Harkins D.M."/>
            <person name="Madupu R."/>
            <person name="Durkin A.S."/>
            <person name="Torralba M."/>
            <person name="Methe B."/>
            <person name="Sutton G.G."/>
            <person name="Nelson K.E."/>
        </authorList>
    </citation>
    <scope>NUCLEOTIDE SEQUENCE [LARGE SCALE GENOMIC DNA]</scope>
    <source>
        <strain evidence="1 2">HK385</strain>
    </source>
</reference>
<evidence type="ECO:0000313" key="2">
    <source>
        <dbReference type="Proteomes" id="UP000003016"/>
    </source>
</evidence>
<evidence type="ECO:0000313" key="1">
    <source>
        <dbReference type="EMBL" id="EIJ67128.1"/>
    </source>
</evidence>
<accession>A0ABP2P114</accession>
<comment type="caution">
    <text evidence="1">The sequence shown here is derived from an EMBL/GenBank/DDBJ whole genome shotgun (WGS) entry which is preliminary data.</text>
</comment>
<dbReference type="EMBL" id="AJSW01000061">
    <property type="protein sequence ID" value="EIJ67128.1"/>
    <property type="molecule type" value="Genomic_DNA"/>
</dbReference>
<keyword evidence="2" id="KW-1185">Reference proteome</keyword>
<name>A0ABP2P114_HAEPH</name>
<gene>
    <name evidence="1" type="ORF">HMPREF1050_0673</name>
</gene>
<protein>
    <submittedName>
        <fullName evidence="1">Uncharacterized protein</fullName>
    </submittedName>
</protein>